<feature type="domain" description="CusB-like beta-barrel" evidence="5">
    <location>
        <begin position="215"/>
        <end position="286"/>
    </location>
</feature>
<dbReference type="Pfam" id="PF25876">
    <property type="entry name" value="HH_MFP_RND"/>
    <property type="match status" value="1"/>
</dbReference>
<dbReference type="SUPFAM" id="SSF111369">
    <property type="entry name" value="HlyD-like secretion proteins"/>
    <property type="match status" value="1"/>
</dbReference>
<dbReference type="EMBL" id="NPEV01000019">
    <property type="protein sequence ID" value="RAI27390.1"/>
    <property type="molecule type" value="Genomic_DNA"/>
</dbReference>
<dbReference type="GO" id="GO:1990281">
    <property type="term" value="C:efflux pump complex"/>
    <property type="evidence" value="ECO:0007669"/>
    <property type="project" value="TreeGrafter"/>
</dbReference>
<gene>
    <name evidence="6" type="ORF">CH339_10670</name>
</gene>
<dbReference type="NCBIfam" id="TIGR01730">
    <property type="entry name" value="RND_mfp"/>
    <property type="match status" value="1"/>
</dbReference>
<feature type="domain" description="Multidrug resistance protein MdtA-like alpha-helical hairpin" evidence="3">
    <location>
        <begin position="108"/>
        <end position="175"/>
    </location>
</feature>
<proteinExistence type="inferred from homology"/>
<protein>
    <submittedName>
        <fullName evidence="6">Uncharacterized protein</fullName>
    </submittedName>
</protein>
<accession>A0A327JLQ1</accession>
<evidence type="ECO:0000259" key="4">
    <source>
        <dbReference type="Pfam" id="PF25917"/>
    </source>
</evidence>
<feature type="coiled-coil region" evidence="2">
    <location>
        <begin position="108"/>
        <end position="180"/>
    </location>
</feature>
<evidence type="ECO:0000256" key="1">
    <source>
        <dbReference type="ARBA" id="ARBA00009477"/>
    </source>
</evidence>
<comment type="caution">
    <text evidence="6">The sequence shown here is derived from an EMBL/GenBank/DDBJ whole genome shotgun (WGS) entry which is preliminary data.</text>
</comment>
<dbReference type="InterPro" id="IPR058624">
    <property type="entry name" value="MdtA-like_HH"/>
</dbReference>
<evidence type="ECO:0000259" key="5">
    <source>
        <dbReference type="Pfam" id="PF25954"/>
    </source>
</evidence>
<dbReference type="AlphaFoldDB" id="A0A327JLQ1"/>
<keyword evidence="7" id="KW-1185">Reference proteome</keyword>
<organism evidence="6 7">
    <name type="scientific">Rhodobium orientis</name>
    <dbReference type="NCBI Taxonomy" id="34017"/>
    <lineage>
        <taxon>Bacteria</taxon>
        <taxon>Pseudomonadati</taxon>
        <taxon>Pseudomonadota</taxon>
        <taxon>Alphaproteobacteria</taxon>
        <taxon>Hyphomicrobiales</taxon>
        <taxon>Rhodobiaceae</taxon>
        <taxon>Rhodobium</taxon>
    </lineage>
</organism>
<dbReference type="PROSITE" id="PS51257">
    <property type="entry name" value="PROKAR_LIPOPROTEIN"/>
    <property type="match status" value="1"/>
</dbReference>
<comment type="similarity">
    <text evidence="1">Belongs to the membrane fusion protein (MFP) (TC 8.A.1) family.</text>
</comment>
<evidence type="ECO:0000313" key="7">
    <source>
        <dbReference type="Proteomes" id="UP000249299"/>
    </source>
</evidence>
<evidence type="ECO:0000256" key="2">
    <source>
        <dbReference type="SAM" id="Coils"/>
    </source>
</evidence>
<dbReference type="Gene3D" id="2.40.30.170">
    <property type="match status" value="1"/>
</dbReference>
<dbReference type="Pfam" id="PF25954">
    <property type="entry name" value="Beta-barrel_RND_2"/>
    <property type="match status" value="1"/>
</dbReference>
<sequence length="374" mass="39606">MSERPDPGEDAMRHARLLVVLALPLLAACEEKAEAPPPPVRAIKSMVVSDRVGEQQRKIAGVVEAATVTDLSFEIGGRLTELPVDIGQAVATGDTVARIDPTPLELALKSAVGELTEAQSKLTDAKAKFEQQDALFAKGYTTKSAYDTAQANLSSAEAVVDRLKAQRDKAERNLKNATLTAPFDGRISEKYVDRFTEVQSGQKIVQLSAGGEREVQANVPAGIIGRIATGDTVSVAFPTLPGRTVAGTITQIGSRAGQSNAFPVIAALAEDDPDIRAGMTAEVTFSFKTADTGEAFLVPLPAVVARGDKRKGVVYVFDKEAGVVRERQIQIVNIRDNFIVVAGGLEKGDVIAVAGTSFLHDGMEVKLLDNAGTE</sequence>
<evidence type="ECO:0000259" key="3">
    <source>
        <dbReference type="Pfam" id="PF25876"/>
    </source>
</evidence>
<dbReference type="Gene3D" id="1.10.287.470">
    <property type="entry name" value="Helix hairpin bin"/>
    <property type="match status" value="1"/>
</dbReference>
<name>A0A327JLQ1_9HYPH</name>
<dbReference type="Proteomes" id="UP000249299">
    <property type="component" value="Unassembled WGS sequence"/>
</dbReference>
<keyword evidence="2" id="KW-0175">Coiled coil</keyword>
<dbReference type="InterPro" id="IPR058792">
    <property type="entry name" value="Beta-barrel_RND_2"/>
</dbReference>
<dbReference type="Pfam" id="PF25917">
    <property type="entry name" value="BSH_RND"/>
    <property type="match status" value="1"/>
</dbReference>
<dbReference type="PANTHER" id="PTHR30469">
    <property type="entry name" value="MULTIDRUG RESISTANCE PROTEIN MDTA"/>
    <property type="match status" value="1"/>
</dbReference>
<dbReference type="Gene3D" id="2.40.420.20">
    <property type="match status" value="1"/>
</dbReference>
<dbReference type="InterPro" id="IPR006143">
    <property type="entry name" value="RND_pump_MFP"/>
</dbReference>
<reference evidence="6 7" key="1">
    <citation type="submission" date="2017-07" db="EMBL/GenBank/DDBJ databases">
        <title>Draft Genome Sequences of Select Purple Nonsulfur Bacteria.</title>
        <authorList>
            <person name="Lasarre B."/>
            <person name="Mckinlay J.B."/>
        </authorList>
    </citation>
    <scope>NUCLEOTIDE SEQUENCE [LARGE SCALE GENOMIC DNA]</scope>
    <source>
        <strain evidence="6 7">DSM 11290</strain>
    </source>
</reference>
<feature type="domain" description="Multidrug resistance protein MdtA-like barrel-sandwich hybrid" evidence="4">
    <location>
        <begin position="74"/>
        <end position="203"/>
    </location>
</feature>
<evidence type="ECO:0000313" key="6">
    <source>
        <dbReference type="EMBL" id="RAI27390.1"/>
    </source>
</evidence>
<dbReference type="Gene3D" id="2.40.50.100">
    <property type="match status" value="1"/>
</dbReference>
<dbReference type="InterPro" id="IPR058625">
    <property type="entry name" value="MdtA-like_BSH"/>
</dbReference>
<dbReference type="GO" id="GO:0015562">
    <property type="term" value="F:efflux transmembrane transporter activity"/>
    <property type="evidence" value="ECO:0007669"/>
    <property type="project" value="TreeGrafter"/>
</dbReference>